<comment type="subcellular location">
    <subcellularLocation>
        <location evidence="1">Membrane</location>
        <topology evidence="1">Multi-pass membrane protein</topology>
    </subcellularLocation>
</comment>
<feature type="transmembrane region" description="Helical" evidence="6">
    <location>
        <begin position="343"/>
        <end position="364"/>
    </location>
</feature>
<dbReference type="PANTHER" id="PTHR45649">
    <property type="entry name" value="AMINO-ACID PERMEASE BAT1"/>
    <property type="match status" value="1"/>
</dbReference>
<organism evidence="7 8">
    <name type="scientific">Ceriporiopsis subvermispora (strain B)</name>
    <name type="common">White-rot fungus</name>
    <name type="synonym">Gelatoporia subvermispora</name>
    <dbReference type="NCBI Taxonomy" id="914234"/>
    <lineage>
        <taxon>Eukaryota</taxon>
        <taxon>Fungi</taxon>
        <taxon>Dikarya</taxon>
        <taxon>Basidiomycota</taxon>
        <taxon>Agaricomycotina</taxon>
        <taxon>Agaricomycetes</taxon>
        <taxon>Polyporales</taxon>
        <taxon>Gelatoporiaceae</taxon>
        <taxon>Gelatoporia</taxon>
    </lineage>
</organism>
<keyword evidence="8" id="KW-1185">Reference proteome</keyword>
<evidence type="ECO:0008006" key="9">
    <source>
        <dbReference type="Google" id="ProtNLM"/>
    </source>
</evidence>
<feature type="transmembrane region" description="Helical" evidence="6">
    <location>
        <begin position="58"/>
        <end position="80"/>
    </location>
</feature>
<feature type="transmembrane region" description="Helical" evidence="6">
    <location>
        <begin position="209"/>
        <end position="227"/>
    </location>
</feature>
<feature type="transmembrane region" description="Helical" evidence="6">
    <location>
        <begin position="287"/>
        <end position="313"/>
    </location>
</feature>
<feature type="transmembrane region" description="Helical" evidence="6">
    <location>
        <begin position="182"/>
        <end position="203"/>
    </location>
</feature>
<dbReference type="InterPro" id="IPR002293">
    <property type="entry name" value="AA/rel_permease1"/>
</dbReference>
<keyword evidence="4 6" id="KW-1133">Transmembrane helix</keyword>
<sequence>MDADTTLHRVTTRFIEADTHSASESILDGSTTADRDAAALAKLGYKQEFKRAFTPLEVFGLGFSIIGLFPSIASVLVFAIPNGGPVALIWGWTICLFFLLFIGLALAELGSAAPTSGGLYYWTYTFASPRWRRVLSWVVGYSNTIGNIAGLASIDWGCAVQVMAAVNIGSNMTFVPTTQQTYGVYVALLICHASVASLGTPIIARLQGIYIWFNVLLCLAVIIALPVSTPKEFRNSASYAFGGFANFYGWPDGFAFILSFLAPLWTIGGFDAGVHTSEEASNARTAVPWAIVSSVVIAGILGWDINVVIMFYMGTDLDNIMASPIGQPMATILFNSLGQKGTLAMWSIVVIIQFFMGSSIVRALHMPLSLHVTSSILADRLLPPNFRLLARRRPAFLIHTIPHESSHGAPVNCVWASAFVAALLGLLPFAGGAASSAIFSLAIMGQYVAYSIPISSRFLGGKAWVPGPFSLGRLGLPVAIIAVCWMAFSAVTLAFPTTPAPTGPTMNYMIVVMGGWIALCLVYFYFPKYGGVHWFDGPRANLGNAYISGADTASAGDEKASL</sequence>
<evidence type="ECO:0000313" key="8">
    <source>
        <dbReference type="Proteomes" id="UP000016930"/>
    </source>
</evidence>
<feature type="transmembrane region" description="Helical" evidence="6">
    <location>
        <begin position="437"/>
        <end position="454"/>
    </location>
</feature>
<dbReference type="Proteomes" id="UP000016930">
    <property type="component" value="Unassembled WGS sequence"/>
</dbReference>
<evidence type="ECO:0000256" key="4">
    <source>
        <dbReference type="ARBA" id="ARBA00022989"/>
    </source>
</evidence>
<name>M2P6R2_CERS8</name>
<dbReference type="Pfam" id="PF13520">
    <property type="entry name" value="AA_permease_2"/>
    <property type="match status" value="1"/>
</dbReference>
<evidence type="ECO:0000256" key="2">
    <source>
        <dbReference type="ARBA" id="ARBA00022448"/>
    </source>
</evidence>
<feature type="transmembrane region" description="Helical" evidence="6">
    <location>
        <begin position="474"/>
        <end position="495"/>
    </location>
</feature>
<dbReference type="PIRSF" id="PIRSF006060">
    <property type="entry name" value="AA_transporter"/>
    <property type="match status" value="1"/>
</dbReference>
<keyword evidence="5 6" id="KW-0472">Membrane</keyword>
<keyword evidence="3 6" id="KW-0812">Transmembrane</keyword>
<dbReference type="EMBL" id="KB445826">
    <property type="protein sequence ID" value="EMD30994.1"/>
    <property type="molecule type" value="Genomic_DNA"/>
</dbReference>
<feature type="transmembrane region" description="Helical" evidence="6">
    <location>
        <begin position="507"/>
        <end position="526"/>
    </location>
</feature>
<proteinExistence type="predicted"/>
<evidence type="ECO:0000256" key="5">
    <source>
        <dbReference type="ARBA" id="ARBA00023136"/>
    </source>
</evidence>
<dbReference type="GO" id="GO:0022857">
    <property type="term" value="F:transmembrane transporter activity"/>
    <property type="evidence" value="ECO:0007669"/>
    <property type="project" value="InterPro"/>
</dbReference>
<feature type="transmembrane region" description="Helical" evidence="6">
    <location>
        <begin position="247"/>
        <end position="267"/>
    </location>
</feature>
<dbReference type="AlphaFoldDB" id="M2P6R2"/>
<dbReference type="OrthoDB" id="4476201at2759"/>
<gene>
    <name evidence="7" type="ORF">CERSUDRAFT_127671</name>
</gene>
<feature type="transmembrane region" description="Helical" evidence="6">
    <location>
        <begin position="86"/>
        <end position="107"/>
    </location>
</feature>
<keyword evidence="2" id="KW-0813">Transport</keyword>
<feature type="transmembrane region" description="Helical" evidence="6">
    <location>
        <begin position="409"/>
        <end position="430"/>
    </location>
</feature>
<evidence type="ECO:0000256" key="6">
    <source>
        <dbReference type="SAM" id="Phobius"/>
    </source>
</evidence>
<reference evidence="7 8" key="1">
    <citation type="journal article" date="2012" name="Proc. Natl. Acad. Sci. U.S.A.">
        <title>Comparative genomics of Ceriporiopsis subvermispora and Phanerochaete chrysosporium provide insight into selective ligninolysis.</title>
        <authorList>
            <person name="Fernandez-Fueyo E."/>
            <person name="Ruiz-Duenas F.J."/>
            <person name="Ferreira P."/>
            <person name="Floudas D."/>
            <person name="Hibbett D.S."/>
            <person name="Canessa P."/>
            <person name="Larrondo L.F."/>
            <person name="James T.Y."/>
            <person name="Seelenfreund D."/>
            <person name="Lobos S."/>
            <person name="Polanco R."/>
            <person name="Tello M."/>
            <person name="Honda Y."/>
            <person name="Watanabe T."/>
            <person name="Watanabe T."/>
            <person name="Ryu J.S."/>
            <person name="Kubicek C.P."/>
            <person name="Schmoll M."/>
            <person name="Gaskell J."/>
            <person name="Hammel K.E."/>
            <person name="St John F.J."/>
            <person name="Vanden Wymelenberg A."/>
            <person name="Sabat G."/>
            <person name="Splinter BonDurant S."/>
            <person name="Syed K."/>
            <person name="Yadav J.S."/>
            <person name="Doddapaneni H."/>
            <person name="Subramanian V."/>
            <person name="Lavin J.L."/>
            <person name="Oguiza J.A."/>
            <person name="Perez G."/>
            <person name="Pisabarro A.G."/>
            <person name="Ramirez L."/>
            <person name="Santoyo F."/>
            <person name="Master E."/>
            <person name="Coutinho P.M."/>
            <person name="Henrissat B."/>
            <person name="Lombard V."/>
            <person name="Magnuson J.K."/>
            <person name="Kuees U."/>
            <person name="Hori C."/>
            <person name="Igarashi K."/>
            <person name="Samejima M."/>
            <person name="Held B.W."/>
            <person name="Barry K.W."/>
            <person name="LaButti K.M."/>
            <person name="Lapidus A."/>
            <person name="Lindquist E.A."/>
            <person name="Lucas S.M."/>
            <person name="Riley R."/>
            <person name="Salamov A.A."/>
            <person name="Hoffmeister D."/>
            <person name="Schwenk D."/>
            <person name="Hadar Y."/>
            <person name="Yarden O."/>
            <person name="de Vries R.P."/>
            <person name="Wiebenga A."/>
            <person name="Stenlid J."/>
            <person name="Eastwood D."/>
            <person name="Grigoriev I.V."/>
            <person name="Berka R.M."/>
            <person name="Blanchette R.A."/>
            <person name="Kersten P."/>
            <person name="Martinez A.T."/>
            <person name="Vicuna R."/>
            <person name="Cullen D."/>
        </authorList>
    </citation>
    <scope>NUCLEOTIDE SEQUENCE [LARGE SCALE GENOMIC DNA]</scope>
    <source>
        <strain evidence="7 8">B</strain>
    </source>
</reference>
<evidence type="ECO:0000313" key="7">
    <source>
        <dbReference type="EMBL" id="EMD30994.1"/>
    </source>
</evidence>
<dbReference type="GO" id="GO:0016020">
    <property type="term" value="C:membrane"/>
    <property type="evidence" value="ECO:0007669"/>
    <property type="project" value="UniProtKB-SubCell"/>
</dbReference>
<dbReference type="Gene3D" id="1.20.1740.10">
    <property type="entry name" value="Amino acid/polyamine transporter I"/>
    <property type="match status" value="1"/>
</dbReference>
<evidence type="ECO:0000256" key="3">
    <source>
        <dbReference type="ARBA" id="ARBA00022692"/>
    </source>
</evidence>
<evidence type="ECO:0000256" key="1">
    <source>
        <dbReference type="ARBA" id="ARBA00004141"/>
    </source>
</evidence>
<protein>
    <recommendedName>
        <fullName evidence="9">APC amino acid permease</fullName>
    </recommendedName>
</protein>
<dbReference type="PANTHER" id="PTHR45649:SF6">
    <property type="entry name" value="GABA-SPECIFIC PERMEASE"/>
    <property type="match status" value="1"/>
</dbReference>
<accession>M2P6R2</accession>
<dbReference type="STRING" id="914234.M2P6R2"/>
<dbReference type="HOGENOM" id="CLU_004495_0_3_1"/>